<dbReference type="InterPro" id="IPR023214">
    <property type="entry name" value="HAD_sf"/>
</dbReference>
<dbReference type="AlphaFoldDB" id="A0A3E0GUA7"/>
<keyword evidence="3" id="KW-1185">Reference proteome</keyword>
<accession>A0A3E0GUA7</accession>
<keyword evidence="1" id="KW-1133">Transmembrane helix</keyword>
<keyword evidence="1" id="KW-0472">Membrane</keyword>
<dbReference type="SUPFAM" id="SSF56784">
    <property type="entry name" value="HAD-like"/>
    <property type="match status" value="1"/>
</dbReference>
<evidence type="ECO:0008006" key="4">
    <source>
        <dbReference type="Google" id="ProtNLM"/>
    </source>
</evidence>
<feature type="transmembrane region" description="Helical" evidence="1">
    <location>
        <begin position="204"/>
        <end position="222"/>
    </location>
</feature>
<name>A0A3E0GUA7_9PSEU</name>
<sequence length="227" mass="23444">MARVLEQTRAVVLDSDALCELLSPDQAPSVAEAIRGQILARGHKMSVFGHLNNNPLSMVVYAHGLGPADGAGAEQILRAAELSAAATATIAPEALQVINACRSSGRRVALVSAHCPEAVETVLTLSGLRPLVGPVIGRGPITTTWNFHTISDLLRVTMLEMGEQPADCAVVGLSVAATWAAQEAGAHGIGVVNKLVNRKHLAKFGAVVVASLPALAAALTTVHPTPL</sequence>
<keyword evidence="1" id="KW-0812">Transmembrane</keyword>
<evidence type="ECO:0000313" key="2">
    <source>
        <dbReference type="EMBL" id="REH27648.1"/>
    </source>
</evidence>
<reference evidence="2 3" key="1">
    <citation type="submission" date="2018-08" db="EMBL/GenBank/DDBJ databases">
        <title>Genomic Encyclopedia of Archaeal and Bacterial Type Strains, Phase II (KMG-II): from individual species to whole genera.</title>
        <authorList>
            <person name="Goeker M."/>
        </authorList>
    </citation>
    <scope>NUCLEOTIDE SEQUENCE [LARGE SCALE GENOMIC DNA]</scope>
    <source>
        <strain evidence="2 3">DSM 45791</strain>
    </source>
</reference>
<organism evidence="2 3">
    <name type="scientific">Kutzneria buriramensis</name>
    <dbReference type="NCBI Taxonomy" id="1045776"/>
    <lineage>
        <taxon>Bacteria</taxon>
        <taxon>Bacillati</taxon>
        <taxon>Actinomycetota</taxon>
        <taxon>Actinomycetes</taxon>
        <taxon>Pseudonocardiales</taxon>
        <taxon>Pseudonocardiaceae</taxon>
        <taxon>Kutzneria</taxon>
    </lineage>
</organism>
<proteinExistence type="predicted"/>
<evidence type="ECO:0000256" key="1">
    <source>
        <dbReference type="SAM" id="Phobius"/>
    </source>
</evidence>
<dbReference type="Gene3D" id="3.40.50.1000">
    <property type="entry name" value="HAD superfamily/HAD-like"/>
    <property type="match status" value="1"/>
</dbReference>
<dbReference type="EMBL" id="QUNO01000029">
    <property type="protein sequence ID" value="REH27648.1"/>
    <property type="molecule type" value="Genomic_DNA"/>
</dbReference>
<dbReference type="CDD" id="cd01427">
    <property type="entry name" value="HAD_like"/>
    <property type="match status" value="1"/>
</dbReference>
<gene>
    <name evidence="2" type="ORF">BCF44_12936</name>
</gene>
<protein>
    <recommendedName>
        <fullName evidence="4">Beta-phosphoglucomutase-like phosphatase (HAD superfamily)</fullName>
    </recommendedName>
</protein>
<comment type="caution">
    <text evidence="2">The sequence shown here is derived from an EMBL/GenBank/DDBJ whole genome shotgun (WGS) entry which is preliminary data.</text>
</comment>
<dbReference type="InterPro" id="IPR036412">
    <property type="entry name" value="HAD-like_sf"/>
</dbReference>
<evidence type="ECO:0000313" key="3">
    <source>
        <dbReference type="Proteomes" id="UP000256269"/>
    </source>
</evidence>
<dbReference type="Proteomes" id="UP000256269">
    <property type="component" value="Unassembled WGS sequence"/>
</dbReference>